<comment type="caution">
    <text evidence="1">The sequence shown here is derived from an EMBL/GenBank/DDBJ whole genome shotgun (WGS) entry which is preliminary data.</text>
</comment>
<dbReference type="AlphaFoldDB" id="A0AAU9LPT5"/>
<keyword evidence="2" id="KW-1185">Reference proteome</keyword>
<proteinExistence type="predicted"/>
<name>A0AAU9LPT5_9ASTR</name>
<accession>A0AAU9LPT5</accession>
<evidence type="ECO:0000313" key="1">
    <source>
        <dbReference type="EMBL" id="CAH1416392.1"/>
    </source>
</evidence>
<dbReference type="Proteomes" id="UP001157418">
    <property type="component" value="Unassembled WGS sequence"/>
</dbReference>
<organism evidence="1 2">
    <name type="scientific">Lactuca virosa</name>
    <dbReference type="NCBI Taxonomy" id="75947"/>
    <lineage>
        <taxon>Eukaryota</taxon>
        <taxon>Viridiplantae</taxon>
        <taxon>Streptophyta</taxon>
        <taxon>Embryophyta</taxon>
        <taxon>Tracheophyta</taxon>
        <taxon>Spermatophyta</taxon>
        <taxon>Magnoliopsida</taxon>
        <taxon>eudicotyledons</taxon>
        <taxon>Gunneridae</taxon>
        <taxon>Pentapetalae</taxon>
        <taxon>asterids</taxon>
        <taxon>campanulids</taxon>
        <taxon>Asterales</taxon>
        <taxon>Asteraceae</taxon>
        <taxon>Cichorioideae</taxon>
        <taxon>Cichorieae</taxon>
        <taxon>Lactucinae</taxon>
        <taxon>Lactuca</taxon>
    </lineage>
</organism>
<evidence type="ECO:0000313" key="2">
    <source>
        <dbReference type="Proteomes" id="UP001157418"/>
    </source>
</evidence>
<reference evidence="1 2" key="1">
    <citation type="submission" date="2022-01" db="EMBL/GenBank/DDBJ databases">
        <authorList>
            <person name="Xiong W."/>
            <person name="Schranz E."/>
        </authorList>
    </citation>
    <scope>NUCLEOTIDE SEQUENCE [LARGE SCALE GENOMIC DNA]</scope>
</reference>
<dbReference type="EMBL" id="CAKMRJ010000002">
    <property type="protein sequence ID" value="CAH1416392.1"/>
    <property type="molecule type" value="Genomic_DNA"/>
</dbReference>
<protein>
    <submittedName>
        <fullName evidence="1">Uncharacterized protein</fullName>
    </submittedName>
</protein>
<sequence length="108" mass="12431">MLFRVFFSNGVDVVVFSPHKFGLNLEQIEEKKETMSYTRSRGVNRRGSNSWKSIGGTGRCRSLSFSILHVHFKFRGVIYSYGFSRSLIWYSSLEFLGSCPRSLSIHKP</sequence>
<gene>
    <name evidence="1" type="ORF">LVIROSA_LOCUS4160</name>
</gene>